<dbReference type="GO" id="GO:0004672">
    <property type="term" value="F:protein kinase activity"/>
    <property type="evidence" value="ECO:0007669"/>
    <property type="project" value="InterPro"/>
</dbReference>
<evidence type="ECO:0000256" key="3">
    <source>
        <dbReference type="SAM" id="Coils"/>
    </source>
</evidence>
<keyword evidence="2" id="KW-0547">Nucleotide-binding</keyword>
<dbReference type="EMBL" id="JAMZMK010008207">
    <property type="protein sequence ID" value="KAI7741371.1"/>
    <property type="molecule type" value="Genomic_DNA"/>
</dbReference>
<dbReference type="GO" id="GO:0005524">
    <property type="term" value="F:ATP binding"/>
    <property type="evidence" value="ECO:0007669"/>
    <property type="project" value="UniProtKB-UniRule"/>
</dbReference>
<feature type="domain" description="Protein kinase" evidence="5">
    <location>
        <begin position="2"/>
        <end position="243"/>
    </location>
</feature>
<dbReference type="Pfam" id="PF00069">
    <property type="entry name" value="Pkinase"/>
    <property type="match status" value="1"/>
</dbReference>
<dbReference type="SUPFAM" id="SSF56112">
    <property type="entry name" value="Protein kinase-like (PK-like)"/>
    <property type="match status" value="1"/>
</dbReference>
<keyword evidence="2" id="KW-0067">ATP-binding</keyword>
<organism evidence="6 7">
    <name type="scientific">Ambrosia artemisiifolia</name>
    <name type="common">Common ragweed</name>
    <dbReference type="NCBI Taxonomy" id="4212"/>
    <lineage>
        <taxon>Eukaryota</taxon>
        <taxon>Viridiplantae</taxon>
        <taxon>Streptophyta</taxon>
        <taxon>Embryophyta</taxon>
        <taxon>Tracheophyta</taxon>
        <taxon>Spermatophyta</taxon>
        <taxon>Magnoliopsida</taxon>
        <taxon>eudicotyledons</taxon>
        <taxon>Gunneridae</taxon>
        <taxon>Pentapetalae</taxon>
        <taxon>asterids</taxon>
        <taxon>campanulids</taxon>
        <taxon>Asterales</taxon>
        <taxon>Asteraceae</taxon>
        <taxon>Asteroideae</taxon>
        <taxon>Heliantheae alliance</taxon>
        <taxon>Heliantheae</taxon>
        <taxon>Ambrosia</taxon>
    </lineage>
</organism>
<keyword evidence="3" id="KW-0175">Coiled coil</keyword>
<dbReference type="InterPro" id="IPR000719">
    <property type="entry name" value="Prot_kinase_dom"/>
</dbReference>
<protein>
    <recommendedName>
        <fullName evidence="5">Protein kinase domain-containing protein</fullName>
    </recommendedName>
</protein>
<dbReference type="PANTHER" id="PTHR48014">
    <property type="entry name" value="SERINE/THREONINE-PROTEIN KINASE FRAY2"/>
    <property type="match status" value="1"/>
</dbReference>
<dbReference type="GO" id="GO:0043539">
    <property type="term" value="F:protein serine/threonine kinase activator activity"/>
    <property type="evidence" value="ECO:0007669"/>
    <property type="project" value="InterPro"/>
</dbReference>
<keyword evidence="7" id="KW-1185">Reference proteome</keyword>
<sequence>DYKLYEEVGEGVSASVYRALCVPLNEIVAIKVLDLEKCNNDLSYCSFTTGHKLWVVMPYMSGGSCLHIMKSSFPDGFEEPVIATLLREVLKALVYLHAHGHIHRDVKAGNILVDFNGSIKLADFGVSACMFDAGDRQRSRNTFVGTPCWMAPEVMQQLHGYDFKADIWSFGITALELAHGHAPFSKYPPMKVLLMTLQNAPPGLDYERDKKFSKSFKDMVAACLVKDPKKRPSSEKLLKHPFFKHAKTADYLQRSILDGLSPLGDRFRTLKAKEADLLLQNKELYEDKEQLSQQEYIRGISAWNFNLEDIKNQAALINEYDEISNLEEPKASDQRNGINDNYLDAKSQDTADEIVNLESSFASFPTQSLQALQGCFDICEDDVSTASQTEQPPVQQSLKASDQETDKDEIKQLGRIKSLQKTSIPGPRKYMSGSLLPDNVISPKNSPKKLMSNGERDLHQLKFQERSNSGPLQHMQRNNLTNSLSVENVSEEAVVQRKGRFRVTETDLSPKAPVLNPTPTIGVPAASLLPSLQSILQHNTIQRIPPTPRERELQSQVIQLQQSVVSLVEQLQKQKMRNVQLEKKLSDLMKKNSIEE</sequence>
<feature type="coiled-coil region" evidence="3">
    <location>
        <begin position="564"/>
        <end position="591"/>
    </location>
</feature>
<dbReference type="PROSITE" id="PS50011">
    <property type="entry name" value="PROTEIN_KINASE_DOM"/>
    <property type="match status" value="1"/>
</dbReference>
<comment type="caution">
    <text evidence="6">The sequence shown here is derived from an EMBL/GenBank/DDBJ whole genome shotgun (WGS) entry which is preliminary data.</text>
</comment>
<gene>
    <name evidence="6" type="ORF">M8C21_000831</name>
</gene>
<dbReference type="Gene3D" id="1.10.510.10">
    <property type="entry name" value="Transferase(Phosphotransferase) domain 1"/>
    <property type="match status" value="1"/>
</dbReference>
<feature type="region of interest" description="Disordered" evidence="4">
    <location>
        <begin position="421"/>
        <end position="452"/>
    </location>
</feature>
<evidence type="ECO:0000313" key="6">
    <source>
        <dbReference type="EMBL" id="KAI7741371.1"/>
    </source>
</evidence>
<reference evidence="6" key="1">
    <citation type="submission" date="2022-06" db="EMBL/GenBank/DDBJ databases">
        <title>Uncovering the hologenomic basis of an extraordinary plant invasion.</title>
        <authorList>
            <person name="Bieker V.C."/>
            <person name="Martin M.D."/>
            <person name="Gilbert T."/>
            <person name="Hodgins K."/>
            <person name="Battlay P."/>
            <person name="Petersen B."/>
            <person name="Wilson J."/>
        </authorList>
    </citation>
    <scope>NUCLEOTIDE SEQUENCE</scope>
    <source>
        <strain evidence="6">AA19_3_7</strain>
        <tissue evidence="6">Leaf</tissue>
    </source>
</reference>
<comment type="similarity">
    <text evidence="1">Belongs to the protein kinase superfamily. STE Ser/Thr protein kinase family. STE20 subfamily.</text>
</comment>
<dbReference type="PROSITE" id="PS00107">
    <property type="entry name" value="PROTEIN_KINASE_ATP"/>
    <property type="match status" value="1"/>
</dbReference>
<proteinExistence type="inferred from homology"/>
<evidence type="ECO:0000256" key="1">
    <source>
        <dbReference type="ARBA" id="ARBA00008874"/>
    </source>
</evidence>
<dbReference type="AlphaFoldDB" id="A0AAD5GID8"/>
<feature type="non-terminal residue" evidence="6">
    <location>
        <position position="596"/>
    </location>
</feature>
<feature type="region of interest" description="Disordered" evidence="4">
    <location>
        <begin position="384"/>
        <end position="408"/>
    </location>
</feature>
<evidence type="ECO:0000256" key="4">
    <source>
        <dbReference type="SAM" id="MobiDB-lite"/>
    </source>
</evidence>
<accession>A0AAD5GID8</accession>
<evidence type="ECO:0000259" key="5">
    <source>
        <dbReference type="PROSITE" id="PS50011"/>
    </source>
</evidence>
<dbReference type="InterPro" id="IPR017441">
    <property type="entry name" value="Protein_kinase_ATP_BS"/>
</dbReference>
<name>A0AAD5GID8_AMBAR</name>
<dbReference type="FunFam" id="1.10.510.10:FF:000208">
    <property type="entry name" value="serine/threonine-protein kinase BLUS1 isoform X1"/>
    <property type="match status" value="1"/>
</dbReference>
<dbReference type="InterPro" id="IPR011009">
    <property type="entry name" value="Kinase-like_dom_sf"/>
</dbReference>
<evidence type="ECO:0000256" key="2">
    <source>
        <dbReference type="PROSITE-ProRule" id="PRU10141"/>
    </source>
</evidence>
<dbReference type="CDD" id="cd06610">
    <property type="entry name" value="STKc_OSR1_SPAK"/>
    <property type="match status" value="1"/>
</dbReference>
<dbReference type="InterPro" id="IPR047173">
    <property type="entry name" value="STRAD_A/B-like"/>
</dbReference>
<dbReference type="PANTHER" id="PTHR48014:SF10">
    <property type="entry name" value="PROTEIN KINASE SUPERFAMILY PROTEIN"/>
    <property type="match status" value="1"/>
</dbReference>
<dbReference type="Gene3D" id="3.30.200.20">
    <property type="entry name" value="Phosphorylase Kinase, domain 1"/>
    <property type="match status" value="1"/>
</dbReference>
<feature type="compositionally biased region" description="Polar residues" evidence="4">
    <location>
        <begin position="384"/>
        <end position="400"/>
    </location>
</feature>
<dbReference type="Proteomes" id="UP001206925">
    <property type="component" value="Unassembled WGS sequence"/>
</dbReference>
<evidence type="ECO:0000313" key="7">
    <source>
        <dbReference type="Proteomes" id="UP001206925"/>
    </source>
</evidence>
<dbReference type="SMART" id="SM00220">
    <property type="entry name" value="S_TKc"/>
    <property type="match status" value="1"/>
</dbReference>
<feature type="binding site" evidence="2">
    <location>
        <position position="31"/>
    </location>
    <ligand>
        <name>ATP</name>
        <dbReference type="ChEBI" id="CHEBI:30616"/>
    </ligand>
</feature>